<organism evidence="1 2">
    <name type="scientific">Tuber borchii</name>
    <name type="common">White truffle</name>
    <dbReference type="NCBI Taxonomy" id="42251"/>
    <lineage>
        <taxon>Eukaryota</taxon>
        <taxon>Fungi</taxon>
        <taxon>Dikarya</taxon>
        <taxon>Ascomycota</taxon>
        <taxon>Pezizomycotina</taxon>
        <taxon>Pezizomycetes</taxon>
        <taxon>Pezizales</taxon>
        <taxon>Tuberaceae</taxon>
        <taxon>Tuber</taxon>
    </lineage>
</organism>
<dbReference type="AlphaFoldDB" id="A0A2T7A391"/>
<reference evidence="1 2" key="1">
    <citation type="submission" date="2017-04" db="EMBL/GenBank/DDBJ databases">
        <title>Draft genome sequence of Tuber borchii Vittad., a whitish edible truffle.</title>
        <authorList>
            <consortium name="DOE Joint Genome Institute"/>
            <person name="Murat C."/>
            <person name="Kuo A."/>
            <person name="Barry K.W."/>
            <person name="Clum A."/>
            <person name="Dockter R.B."/>
            <person name="Fauchery L."/>
            <person name="Iotti M."/>
            <person name="Kohler A."/>
            <person name="Labutti K."/>
            <person name="Lindquist E.A."/>
            <person name="Lipzen A."/>
            <person name="Ohm R.A."/>
            <person name="Wang M."/>
            <person name="Grigoriev I.V."/>
            <person name="Zambonelli A."/>
            <person name="Martin F.M."/>
        </authorList>
    </citation>
    <scope>NUCLEOTIDE SEQUENCE [LARGE SCALE GENOMIC DNA]</scope>
    <source>
        <strain evidence="1 2">Tbo3840</strain>
    </source>
</reference>
<dbReference type="EMBL" id="NESQ01000032">
    <property type="protein sequence ID" value="PUU82189.1"/>
    <property type="molecule type" value="Genomic_DNA"/>
</dbReference>
<proteinExistence type="predicted"/>
<protein>
    <submittedName>
        <fullName evidence="1">Uncharacterized protein</fullName>
    </submittedName>
</protein>
<keyword evidence="2" id="KW-1185">Reference proteome</keyword>
<comment type="caution">
    <text evidence="1">The sequence shown here is derived from an EMBL/GenBank/DDBJ whole genome shotgun (WGS) entry which is preliminary data.</text>
</comment>
<gene>
    <name evidence="1" type="ORF">B9Z19DRAFT_1075453</name>
</gene>
<evidence type="ECO:0000313" key="1">
    <source>
        <dbReference type="EMBL" id="PUU82189.1"/>
    </source>
</evidence>
<accession>A0A2T7A391</accession>
<sequence length="159" mass="18683">MRVYIFGIKVSVNNCLGEGCARVLGAFELIHRQERGRRGTQVYEGKKSYEFVWIVLVFEVWTGGLWHDESIISRKRLPWGEVRRKKRKKKKKKKRKKGVGVMRRQCCRQWTSVFLFVSLLQAIWCEYPLTTQMPFSVFLKYIIQAPVSRAQILVLSSPT</sequence>
<evidence type="ECO:0000313" key="2">
    <source>
        <dbReference type="Proteomes" id="UP000244722"/>
    </source>
</evidence>
<name>A0A2T7A391_TUBBO</name>
<dbReference type="Proteomes" id="UP000244722">
    <property type="component" value="Unassembled WGS sequence"/>
</dbReference>